<evidence type="ECO:0000313" key="1">
    <source>
        <dbReference type="EMBL" id="QDH87975.1"/>
    </source>
</evidence>
<evidence type="ECO:0008006" key="2">
    <source>
        <dbReference type="Google" id="ProtNLM"/>
    </source>
</evidence>
<name>A0A514D2Y2_9VIRU</name>
<proteinExistence type="predicted"/>
<dbReference type="EMBL" id="MN033764">
    <property type="protein sequence ID" value="QDH87975.1"/>
    <property type="molecule type" value="Genomic_RNA"/>
</dbReference>
<gene>
    <name evidence="1" type="ORF">H4Rhizo434516_000002</name>
</gene>
<organism evidence="1">
    <name type="scientific">Leviviridae sp</name>
    <dbReference type="NCBI Taxonomy" id="2027243"/>
    <lineage>
        <taxon>Viruses</taxon>
        <taxon>Riboviria</taxon>
        <taxon>Orthornavirae</taxon>
        <taxon>Lenarviricota</taxon>
        <taxon>Leviviricetes</taxon>
        <taxon>Norzivirales</taxon>
        <taxon>Fiersviridae</taxon>
    </lineage>
</organism>
<protein>
    <recommendedName>
        <fullName evidence="2">RNA-directed RNA polymerase</fullName>
    </recommendedName>
</protein>
<accession>A0A514D2Y2</accession>
<reference evidence="1" key="1">
    <citation type="submission" date="2019-05" db="EMBL/GenBank/DDBJ databases">
        <title>Metatranscriptomic reconstruction reveals RNA viruses with the potential to shape carbon cycling in soil.</title>
        <authorList>
            <person name="Starr E.P."/>
            <person name="Nuccio E."/>
            <person name="Pett-Ridge J."/>
            <person name="Banfield J.F."/>
            <person name="Firestone M.K."/>
        </authorList>
    </citation>
    <scope>NUCLEOTIDE SEQUENCE</scope>
    <source>
        <strain evidence="1">H4_Rhizo_43_scaffold_4516</strain>
    </source>
</reference>
<sequence length="194" mass="22105">MKSNVSDHLELVQSVYIDACAKCPADVSDLRDLKTIKSRVEKEGISFLTITLPAFAKDFERSLDNGFIDSTCFRNFRKYGAIPSFLRGMLSQLFDHETGRIQDDQFSSIYVEAVRQICLLFKKVELPCSPEREEAAIENFISVEQANRDFVLLPELRSYFNAVSDCLWDGMLGDLRLDMLVPRHGPGATTTYFR</sequence>